<proteinExistence type="predicted"/>
<dbReference type="PATRIC" id="fig|34065.5.peg.5394"/>
<reference evidence="1 2" key="1">
    <citation type="submission" date="2015-09" db="EMBL/GenBank/DDBJ databases">
        <title>Genome announcement of multiple Pseudomonas syringae strains.</title>
        <authorList>
            <person name="Thakur S."/>
            <person name="Wang P.W."/>
            <person name="Gong Y."/>
            <person name="Weir B.S."/>
            <person name="Guttman D.S."/>
        </authorList>
    </citation>
    <scope>NUCLEOTIDE SEQUENCE [LARGE SCALE GENOMIC DNA]</scope>
    <source>
        <strain evidence="1 2">ICMP4331</strain>
    </source>
</reference>
<name>A0A0P9VQN0_PSEA0</name>
<evidence type="ECO:0000313" key="1">
    <source>
        <dbReference type="EMBL" id="KPX88290.1"/>
    </source>
</evidence>
<dbReference type="Proteomes" id="UP000050420">
    <property type="component" value="Unassembled WGS sequence"/>
</dbReference>
<protein>
    <submittedName>
        <fullName evidence="1">Uncharacterized protein</fullName>
    </submittedName>
</protein>
<dbReference type="AlphaFoldDB" id="A0A0P9VQN0"/>
<organism evidence="1 2">
    <name type="scientific">Pseudomonas amygdali pv. mori</name>
    <dbReference type="NCBI Taxonomy" id="34065"/>
    <lineage>
        <taxon>Bacteria</taxon>
        <taxon>Pseudomonadati</taxon>
        <taxon>Pseudomonadota</taxon>
        <taxon>Gammaproteobacteria</taxon>
        <taxon>Pseudomonadales</taxon>
        <taxon>Pseudomonadaceae</taxon>
        <taxon>Pseudomonas</taxon>
        <taxon>Pseudomonas amygdali</taxon>
    </lineage>
</organism>
<gene>
    <name evidence="1" type="ORF">ALO63_03693</name>
</gene>
<accession>A0A0P9VQN0</accession>
<comment type="caution">
    <text evidence="1">The sequence shown here is derived from an EMBL/GenBank/DDBJ whole genome shotgun (WGS) entry which is preliminary data.</text>
</comment>
<evidence type="ECO:0000313" key="2">
    <source>
        <dbReference type="Proteomes" id="UP000050420"/>
    </source>
</evidence>
<dbReference type="EMBL" id="LJQU01000466">
    <property type="protein sequence ID" value="KPX88290.1"/>
    <property type="molecule type" value="Genomic_DNA"/>
</dbReference>
<sequence>MIPPSLLLTALKVPLGTLRSALVKPLTASLKVMVTSEVSPAVKALSDIVILAVGRTVSMA</sequence>